<dbReference type="AlphaFoldDB" id="A0A0W0XLJ5"/>
<dbReference type="SUPFAM" id="SSF52047">
    <property type="entry name" value="RNI-like"/>
    <property type="match status" value="1"/>
</dbReference>
<dbReference type="SMART" id="SM00248">
    <property type="entry name" value="ANK"/>
    <property type="match status" value="3"/>
</dbReference>
<keyword evidence="3" id="KW-1185">Reference proteome</keyword>
<dbReference type="InterPro" id="IPR036770">
    <property type="entry name" value="Ankyrin_rpt-contain_sf"/>
</dbReference>
<dbReference type="Proteomes" id="UP000054618">
    <property type="component" value="Unassembled WGS sequence"/>
</dbReference>
<dbReference type="EMBL" id="LNYS01000025">
    <property type="protein sequence ID" value="KTD45452.1"/>
    <property type="molecule type" value="Genomic_DNA"/>
</dbReference>
<proteinExistence type="predicted"/>
<dbReference type="PATRIC" id="fig|45073.5.peg.3101"/>
<evidence type="ECO:0000313" key="2">
    <source>
        <dbReference type="EMBL" id="KTD45452.1"/>
    </source>
</evidence>
<accession>A0A0W0XLJ5</accession>
<gene>
    <name evidence="2" type="ORF">Lqui_2923</name>
</gene>
<dbReference type="InterPro" id="IPR052201">
    <property type="entry name" value="LRR-containing_regulator"/>
</dbReference>
<organism evidence="2 3">
    <name type="scientific">Legionella quinlivanii</name>
    <dbReference type="NCBI Taxonomy" id="45073"/>
    <lineage>
        <taxon>Bacteria</taxon>
        <taxon>Pseudomonadati</taxon>
        <taxon>Pseudomonadota</taxon>
        <taxon>Gammaproteobacteria</taxon>
        <taxon>Legionellales</taxon>
        <taxon>Legionellaceae</taxon>
        <taxon>Legionella</taxon>
    </lineage>
</organism>
<evidence type="ECO:0000313" key="3">
    <source>
        <dbReference type="Proteomes" id="UP000054618"/>
    </source>
</evidence>
<dbReference type="PANTHER" id="PTHR24111">
    <property type="entry name" value="LEUCINE-RICH REPEAT-CONTAINING PROTEIN 34"/>
    <property type="match status" value="1"/>
</dbReference>
<dbReference type="PANTHER" id="PTHR24111:SF0">
    <property type="entry name" value="LEUCINE-RICH REPEAT-CONTAINING PROTEIN"/>
    <property type="match status" value="1"/>
</dbReference>
<reference evidence="2 3" key="1">
    <citation type="submission" date="2015-11" db="EMBL/GenBank/DDBJ databases">
        <title>Genomic analysis of 38 Legionella species identifies large and diverse effector repertoires.</title>
        <authorList>
            <person name="Burstein D."/>
            <person name="Amaro F."/>
            <person name="Zusman T."/>
            <person name="Lifshitz Z."/>
            <person name="Cohen O."/>
            <person name="Gilbert J.A."/>
            <person name="Pupko T."/>
            <person name="Shuman H.A."/>
            <person name="Segal G."/>
        </authorList>
    </citation>
    <scope>NUCLEOTIDE SEQUENCE [LARGE SCALE GENOMIC DNA]</scope>
    <source>
        <strain evidence="2 3">CDC#1442-AUS-E</strain>
    </source>
</reference>
<sequence length="687" mass="76829">MSLEQQIQRIRENDPTLTSLDLTSQALTDSDFQNLSLALAQNTHLKSLELAKTNPSNAGLSYLSTALKSNNSLESLNLGGNELQQKGLEYLCEVLRVNQSLRTLELHLGNSGYPEQELFLSALLDNYSLQDLYINYNGALKPGFLISVIKNGERNKARAANPKPAFDDNFFFKSPTSSEHYVLEHKIETIGRLLSGIFVIGFPIAGTRKNEQRQIDHNRFAGFSELVKSLSPAEIDLLFQIVTKVRLNDLYLIDFVNCLFDRHLGKLKNLAGNLYREFAPQASSLLIKEAVSRFIEGFYHKIVSGYPEILIRTWLVQYRDPETELPSSDTARQQLLEKALREAAAIGDSHSVRLLTHYVKQVNKVHSSGITPLDYALSYARGPENDSCVQLLRQAGAIALDLKGKKPLSVEELDLDSNKQLLSVTFKQVLGKILSSTLLALNTEPIVSMPDKEVSEINDYHINECLLELANELNEETIRELQSLSADKDCATKIISYLCTHYHTTLEQCIRALCKNAEPTASEDLVNSSVAKAMTLITEKQKIEEGTRIQTESDKLIRVWVKAYRSIMSPIPAEEEKRQELYVLALSGAIHAGAANDIQKLIGLVKDLNTPIGPLRRTVLHHAVIYANESADSNPFFLLIQKGASWDFKDKQGQTPVDLWDLENNPDPVVSNLMLNNGPSYHTCIKP</sequence>
<protein>
    <submittedName>
        <fullName evidence="2">Ankyrin repeats (3 copies)</fullName>
    </submittedName>
</protein>
<evidence type="ECO:0000256" key="1">
    <source>
        <dbReference type="ARBA" id="ARBA00022737"/>
    </source>
</evidence>
<dbReference type="InterPro" id="IPR032675">
    <property type="entry name" value="LRR_dom_sf"/>
</dbReference>
<dbReference type="InterPro" id="IPR002110">
    <property type="entry name" value="Ankyrin_rpt"/>
</dbReference>
<dbReference type="SUPFAM" id="SSF48403">
    <property type="entry name" value="Ankyrin repeat"/>
    <property type="match status" value="1"/>
</dbReference>
<dbReference type="STRING" id="45073.Lqui_2923"/>
<dbReference type="Gene3D" id="1.25.40.20">
    <property type="entry name" value="Ankyrin repeat-containing domain"/>
    <property type="match status" value="2"/>
</dbReference>
<name>A0A0W0XLJ5_9GAMM</name>
<dbReference type="Gene3D" id="3.80.10.10">
    <property type="entry name" value="Ribonuclease Inhibitor"/>
    <property type="match status" value="1"/>
</dbReference>
<dbReference type="RefSeq" id="WP_058508975.1">
    <property type="nucleotide sequence ID" value="NZ_CAAAIK010000017.1"/>
</dbReference>
<keyword evidence="1" id="KW-0677">Repeat</keyword>
<dbReference type="SMART" id="SM00368">
    <property type="entry name" value="LRR_RI"/>
    <property type="match status" value="3"/>
</dbReference>
<comment type="caution">
    <text evidence="2">The sequence shown here is derived from an EMBL/GenBank/DDBJ whole genome shotgun (WGS) entry which is preliminary data.</text>
</comment>